<evidence type="ECO:0000313" key="9">
    <source>
        <dbReference type="EMBL" id="MCA6074309.1"/>
    </source>
</evidence>
<comment type="caution">
    <text evidence="9">The sequence shown here is derived from an EMBL/GenBank/DDBJ whole genome shotgun (WGS) entry which is preliminary data.</text>
</comment>
<evidence type="ECO:0000256" key="2">
    <source>
        <dbReference type="ARBA" id="ARBA00007613"/>
    </source>
</evidence>
<evidence type="ECO:0000256" key="3">
    <source>
        <dbReference type="ARBA" id="ARBA00022448"/>
    </source>
</evidence>
<keyword evidence="8" id="KW-0732">Signal</keyword>
<dbReference type="GO" id="GO:1990281">
    <property type="term" value="C:efflux pump complex"/>
    <property type="evidence" value="ECO:0007669"/>
    <property type="project" value="TreeGrafter"/>
</dbReference>
<proteinExistence type="inferred from homology"/>
<keyword evidence="5" id="KW-0812">Transmembrane</keyword>
<dbReference type="PANTHER" id="PTHR30026">
    <property type="entry name" value="OUTER MEMBRANE PROTEIN TOLC"/>
    <property type="match status" value="1"/>
</dbReference>
<feature type="chain" id="PRO_5040878347" evidence="8">
    <location>
        <begin position="21"/>
        <end position="448"/>
    </location>
</feature>
<evidence type="ECO:0000256" key="8">
    <source>
        <dbReference type="SAM" id="SignalP"/>
    </source>
</evidence>
<evidence type="ECO:0000256" key="1">
    <source>
        <dbReference type="ARBA" id="ARBA00004442"/>
    </source>
</evidence>
<dbReference type="GO" id="GO:0015562">
    <property type="term" value="F:efflux transmembrane transporter activity"/>
    <property type="evidence" value="ECO:0007669"/>
    <property type="project" value="InterPro"/>
</dbReference>
<evidence type="ECO:0000256" key="6">
    <source>
        <dbReference type="ARBA" id="ARBA00023136"/>
    </source>
</evidence>
<dbReference type="GO" id="GO:0009279">
    <property type="term" value="C:cell outer membrane"/>
    <property type="evidence" value="ECO:0007669"/>
    <property type="project" value="UniProtKB-SubCell"/>
</dbReference>
<dbReference type="InterPro" id="IPR003423">
    <property type="entry name" value="OMP_efflux"/>
</dbReference>
<dbReference type="InterPro" id="IPR051906">
    <property type="entry name" value="TolC-like"/>
</dbReference>
<evidence type="ECO:0000256" key="7">
    <source>
        <dbReference type="ARBA" id="ARBA00023237"/>
    </source>
</evidence>
<keyword evidence="6" id="KW-0472">Membrane</keyword>
<keyword evidence="10" id="KW-1185">Reference proteome</keyword>
<keyword evidence="4" id="KW-1134">Transmembrane beta strand</keyword>
<dbReference type="Gene3D" id="1.20.1600.10">
    <property type="entry name" value="Outer membrane efflux proteins (OEP)"/>
    <property type="match status" value="1"/>
</dbReference>
<comment type="subcellular location">
    <subcellularLocation>
        <location evidence="1">Cell outer membrane</location>
    </subcellularLocation>
</comment>
<dbReference type="GO" id="GO:0015288">
    <property type="term" value="F:porin activity"/>
    <property type="evidence" value="ECO:0007669"/>
    <property type="project" value="TreeGrafter"/>
</dbReference>
<evidence type="ECO:0000256" key="4">
    <source>
        <dbReference type="ARBA" id="ARBA00022452"/>
    </source>
</evidence>
<organism evidence="9 10">
    <name type="scientific">Fulvivirga sedimenti</name>
    <dbReference type="NCBI Taxonomy" id="2879465"/>
    <lineage>
        <taxon>Bacteria</taxon>
        <taxon>Pseudomonadati</taxon>
        <taxon>Bacteroidota</taxon>
        <taxon>Cytophagia</taxon>
        <taxon>Cytophagales</taxon>
        <taxon>Fulvivirgaceae</taxon>
        <taxon>Fulvivirga</taxon>
    </lineage>
</organism>
<keyword evidence="3" id="KW-0813">Transport</keyword>
<protein>
    <submittedName>
        <fullName evidence="9">TolC family protein</fullName>
    </submittedName>
</protein>
<dbReference type="PANTHER" id="PTHR30026:SF20">
    <property type="entry name" value="OUTER MEMBRANE PROTEIN TOLC"/>
    <property type="match status" value="1"/>
</dbReference>
<dbReference type="SUPFAM" id="SSF56954">
    <property type="entry name" value="Outer membrane efflux proteins (OEP)"/>
    <property type="match status" value="1"/>
</dbReference>
<gene>
    <name evidence="9" type="ORF">LDX50_05485</name>
</gene>
<keyword evidence="7" id="KW-0998">Cell outer membrane</keyword>
<evidence type="ECO:0000256" key="5">
    <source>
        <dbReference type="ARBA" id="ARBA00022692"/>
    </source>
</evidence>
<evidence type="ECO:0000313" key="10">
    <source>
        <dbReference type="Proteomes" id="UP001139409"/>
    </source>
</evidence>
<reference evidence="9" key="1">
    <citation type="submission" date="2021-09" db="EMBL/GenBank/DDBJ databases">
        <title>Fulvivirga sp. isolated from coastal sediment.</title>
        <authorList>
            <person name="Yu H."/>
        </authorList>
    </citation>
    <scope>NUCLEOTIDE SEQUENCE</scope>
    <source>
        <strain evidence="9">1062</strain>
    </source>
</reference>
<dbReference type="Pfam" id="PF02321">
    <property type="entry name" value="OEP"/>
    <property type="match status" value="2"/>
</dbReference>
<accession>A0A9X1HQ67</accession>
<dbReference type="RefSeq" id="WP_225697404.1">
    <property type="nucleotide sequence ID" value="NZ_JAIXNE010000001.1"/>
</dbReference>
<comment type="similarity">
    <text evidence="2">Belongs to the outer membrane factor (OMF) (TC 1.B.17) family.</text>
</comment>
<feature type="signal peptide" evidence="8">
    <location>
        <begin position="1"/>
        <end position="20"/>
    </location>
</feature>
<dbReference type="Proteomes" id="UP001139409">
    <property type="component" value="Unassembled WGS sequence"/>
</dbReference>
<dbReference type="EMBL" id="JAIXNE010000001">
    <property type="protein sequence ID" value="MCA6074309.1"/>
    <property type="molecule type" value="Genomic_DNA"/>
</dbReference>
<dbReference type="AlphaFoldDB" id="A0A9X1HQ67"/>
<sequence length="448" mass="50240">MKVFKLILLISLISLARLNAQDPDSLARVLSLEEAINIALENNFDIQIARNDLQIAQNNNVVGNAGLLPRVDLNGGYDYSSNDAKLTFANPEQPPIEASGAVTKALAGTAIVRYNLYSGGSRLNTLRQLENLNYIGQLQLRASMELTILNVMDQYLTSVARLAELNLREESVIISLDRYQRAKENYAFGAFSKVEFLNAEVDLRNDSTSLIDARLRFENSLKNLNNVMGISPDSVLYVADEISYNENLDLGLMLDEALMQNSNYLISRANMDLSELDVKIARANYFPTLDFSGGYIYSKSDNEASFITTSRNNGWTTGLTLSYNIFNGGNTRRAERNAKIRTETSQVMIEKTENQLKTDLLTNFNNFETNKELLALTIRNLELAEANYQRSQEAFTTGEITGLQLREAQLNLLSARFNVIQLRIQTKVSEVNLYYLSGTLVEPVENLN</sequence>
<name>A0A9X1HQ67_9BACT</name>